<protein>
    <submittedName>
        <fullName evidence="3">Zf-HC2 domain-containing protein</fullName>
    </submittedName>
</protein>
<gene>
    <name evidence="3" type="ORF">DW957_06540</name>
</gene>
<dbReference type="EMBL" id="QSEW01000005">
    <property type="protein sequence ID" value="RHA00399.1"/>
    <property type="molecule type" value="Genomic_DNA"/>
</dbReference>
<reference evidence="3 4" key="1">
    <citation type="submission" date="2018-08" db="EMBL/GenBank/DDBJ databases">
        <title>A genome reference for cultivated species of the human gut microbiota.</title>
        <authorList>
            <person name="Zou Y."/>
            <person name="Xue W."/>
            <person name="Luo G."/>
        </authorList>
    </citation>
    <scope>NUCLEOTIDE SEQUENCE [LARGE SCALE GENOMIC DNA]</scope>
    <source>
        <strain evidence="3 4">AM46-16</strain>
    </source>
</reference>
<proteinExistence type="predicted"/>
<dbReference type="InterPro" id="IPR027383">
    <property type="entry name" value="Znf_put"/>
</dbReference>
<dbReference type="Pfam" id="PF13490">
    <property type="entry name" value="zf-HC2"/>
    <property type="match status" value="1"/>
</dbReference>
<accession>A0A413QL52</accession>
<evidence type="ECO:0000259" key="2">
    <source>
        <dbReference type="Pfam" id="PF13490"/>
    </source>
</evidence>
<comment type="caution">
    <text evidence="3">The sequence shown here is derived from an EMBL/GenBank/DDBJ whole genome shotgun (WGS) entry which is preliminary data.</text>
</comment>
<sequence length="202" mass="22553">MKKECSIIRDMLPLYFENMVSEDTAEFVKKHIENCPDCAAELKAMKSGKEISETEPSKRESDAKVITAVKKKIAKKIVKTVAVVCLAFAGLLSAVLLYTGIGHPVTRDNISLSTKTESGYNYIILETEAGKSLFFDSKTEDIVNDKNEICGQKITLYNLQYHNNFSQKNNLISWGSPTNTKAKYMELVVELGNDTLRISNAE</sequence>
<dbReference type="Proteomes" id="UP000284962">
    <property type="component" value="Unassembled WGS sequence"/>
</dbReference>
<keyword evidence="1" id="KW-1133">Transmembrane helix</keyword>
<name>A0A413QL52_9FIRM</name>
<feature type="transmembrane region" description="Helical" evidence="1">
    <location>
        <begin position="80"/>
        <end position="101"/>
    </location>
</feature>
<evidence type="ECO:0000313" key="3">
    <source>
        <dbReference type="EMBL" id="RHA00399.1"/>
    </source>
</evidence>
<dbReference type="AlphaFoldDB" id="A0A413QL52"/>
<evidence type="ECO:0000256" key="1">
    <source>
        <dbReference type="SAM" id="Phobius"/>
    </source>
</evidence>
<organism evidence="3 4">
    <name type="scientific">Dorea formicigenerans</name>
    <dbReference type="NCBI Taxonomy" id="39486"/>
    <lineage>
        <taxon>Bacteria</taxon>
        <taxon>Bacillati</taxon>
        <taxon>Bacillota</taxon>
        <taxon>Clostridia</taxon>
        <taxon>Lachnospirales</taxon>
        <taxon>Lachnospiraceae</taxon>
        <taxon>Dorea</taxon>
    </lineage>
</organism>
<evidence type="ECO:0000313" key="4">
    <source>
        <dbReference type="Proteomes" id="UP000284962"/>
    </source>
</evidence>
<keyword evidence="1" id="KW-0472">Membrane</keyword>
<feature type="domain" description="Putative zinc-finger" evidence="2">
    <location>
        <begin position="5"/>
        <end position="39"/>
    </location>
</feature>
<keyword evidence="1" id="KW-0812">Transmembrane</keyword>